<dbReference type="EMBL" id="QSFD01000002">
    <property type="protein sequence ID" value="RHA20177.1"/>
    <property type="molecule type" value="Genomic_DNA"/>
</dbReference>
<evidence type="ECO:0000256" key="1">
    <source>
        <dbReference type="SAM" id="Coils"/>
    </source>
</evidence>
<gene>
    <name evidence="3" type="ORF">DW944_03315</name>
</gene>
<evidence type="ECO:0000313" key="3">
    <source>
        <dbReference type="EMBL" id="RHA20177.1"/>
    </source>
</evidence>
<proteinExistence type="predicted"/>
<evidence type="ECO:0000256" key="2">
    <source>
        <dbReference type="SAM" id="MobiDB-lite"/>
    </source>
</evidence>
<dbReference type="AlphaFoldDB" id="A0A413RC28"/>
<name>A0A413RC28_9FIRM</name>
<feature type="compositionally biased region" description="Low complexity" evidence="2">
    <location>
        <begin position="175"/>
        <end position="214"/>
    </location>
</feature>
<evidence type="ECO:0000313" key="4">
    <source>
        <dbReference type="Proteomes" id="UP000284779"/>
    </source>
</evidence>
<comment type="caution">
    <text evidence="3">The sequence shown here is derived from an EMBL/GenBank/DDBJ whole genome shotgun (WGS) entry which is preliminary data.</text>
</comment>
<reference evidence="3 4" key="1">
    <citation type="submission" date="2018-08" db="EMBL/GenBank/DDBJ databases">
        <title>A genome reference for cultivated species of the human gut microbiota.</title>
        <authorList>
            <person name="Zou Y."/>
            <person name="Xue W."/>
            <person name="Luo G."/>
        </authorList>
    </citation>
    <scope>NUCLEOTIDE SEQUENCE [LARGE SCALE GENOMIC DNA]</scope>
    <source>
        <strain evidence="3 4">AM44-11BH</strain>
    </source>
</reference>
<keyword evidence="1" id="KW-0175">Coiled coil</keyword>
<sequence length="273" mass="31183">MYHIIELENGQPMIFEQSARQIKSYLIANGRVFSKGYVFKDFKKDFNVYSVNSPLVSYYSVDNSFVLTQVTQNSFQEVLCLKTSCATLVFNNKLYVFYLDNSLMGVCSDNLTEKHCIVENISSSNHISAFVHNNCIFVTTDNALYEIDLNFNVVCKQEINLSLNNMTNATSGSENSLRNNSTNYNTSSYNVSNNNSSNNNTSISNTPGNNLPNNNTTNNYKAYNASYNSNSYKELVYNYNILKRDVEKLNNKYNELSNYVGSMQEQIRRLRLN</sequence>
<accession>A0A413RC28</accession>
<protein>
    <submittedName>
        <fullName evidence="3">Uncharacterized protein</fullName>
    </submittedName>
</protein>
<keyword evidence="4" id="KW-1185">Reference proteome</keyword>
<organism evidence="3 4">
    <name type="scientific">Eubacterium ventriosum</name>
    <dbReference type="NCBI Taxonomy" id="39496"/>
    <lineage>
        <taxon>Bacteria</taxon>
        <taxon>Bacillati</taxon>
        <taxon>Bacillota</taxon>
        <taxon>Clostridia</taxon>
        <taxon>Eubacteriales</taxon>
        <taxon>Eubacteriaceae</taxon>
        <taxon>Eubacterium</taxon>
    </lineage>
</organism>
<feature type="region of interest" description="Disordered" evidence="2">
    <location>
        <begin position="169"/>
        <end position="214"/>
    </location>
</feature>
<dbReference type="Proteomes" id="UP000284779">
    <property type="component" value="Unassembled WGS sequence"/>
</dbReference>
<feature type="coiled-coil region" evidence="1">
    <location>
        <begin position="232"/>
        <end position="266"/>
    </location>
</feature>
<dbReference type="RefSeq" id="WP_117969715.1">
    <property type="nucleotide sequence ID" value="NZ_JBGKOJ010000001.1"/>
</dbReference>